<reference evidence="2" key="2">
    <citation type="submission" date="2022-01" db="EMBL/GenBank/DDBJ databases">
        <authorList>
            <person name="Zhou L.Y."/>
        </authorList>
    </citation>
    <scope>NUCLEOTIDE SEQUENCE</scope>
    <source>
        <strain evidence="2">TLK-CK17</strain>
    </source>
</reference>
<dbReference type="Proteomes" id="UP001430796">
    <property type="component" value="Unassembled WGS sequence"/>
</dbReference>
<organism evidence="2 3">
    <name type="scientific">Marilutibacter chinensis</name>
    <dbReference type="NCBI Taxonomy" id="2912247"/>
    <lineage>
        <taxon>Bacteria</taxon>
        <taxon>Pseudomonadati</taxon>
        <taxon>Pseudomonadota</taxon>
        <taxon>Gammaproteobacteria</taxon>
        <taxon>Lysobacterales</taxon>
        <taxon>Lysobacteraceae</taxon>
        <taxon>Marilutibacter</taxon>
    </lineage>
</organism>
<dbReference type="Gene3D" id="1.20.1270.180">
    <property type="match status" value="1"/>
</dbReference>
<reference evidence="2" key="1">
    <citation type="submission" date="2022-01" db="EMBL/GenBank/DDBJ databases">
        <title>Lysobacter chinensis sp. nov., a bacterium isolated from cow dung compost.</title>
        <authorList>
            <person name="Liu Y."/>
        </authorList>
    </citation>
    <scope>NUCLEOTIDE SEQUENCE</scope>
    <source>
        <strain evidence="2">TLK-CK17</strain>
    </source>
</reference>
<dbReference type="EMBL" id="JAKJPO010000005">
    <property type="protein sequence ID" value="MCF7222210.1"/>
    <property type="molecule type" value="Genomic_DNA"/>
</dbReference>
<evidence type="ECO:0000313" key="2">
    <source>
        <dbReference type="EMBL" id="MCF7222210.1"/>
    </source>
</evidence>
<accession>A0ABS9HV16</accession>
<dbReference type="InterPro" id="IPR009739">
    <property type="entry name" value="LprI-like_N"/>
</dbReference>
<proteinExistence type="predicted"/>
<gene>
    <name evidence="2" type="ORF">L3V18_10495</name>
</gene>
<dbReference type="RefSeq" id="WP_237054641.1">
    <property type="nucleotide sequence ID" value="NZ_JAKJPO010000005.1"/>
</dbReference>
<name>A0ABS9HV16_9GAMM</name>
<protein>
    <submittedName>
        <fullName evidence="2">Lysozyme inhibitor LprI family protein</fullName>
    </submittedName>
</protein>
<sequence>MEEGGEAITQAEMNERAYAMYARADNELASTVIEKMATYSPEEAAAFQQAQDAWIRWRDAESRWESKVWEGGTIRPLMVATRLESLTRERIAAIRVSGDLERDPNRIFAPYRKTPKDLPDHLSPGITGERVRQLLGVPHYVSENYWFYRFSDTQLQLKVQDEVVAEFAFVMIEGEAYETTLENVGPFHFGQLTFGDLSRLYPQLEFIHRFGARTGEFCIELPLGAVNTRYFFGSISTESGGRLLRASDANDEGVDESQAQARMLVNWFGRTHGGEPPYIWWHI</sequence>
<feature type="domain" description="Lysozyme inhibitor LprI-like N-terminal" evidence="1">
    <location>
        <begin position="6"/>
        <end position="92"/>
    </location>
</feature>
<keyword evidence="3" id="KW-1185">Reference proteome</keyword>
<dbReference type="Pfam" id="PF07007">
    <property type="entry name" value="LprI"/>
    <property type="match status" value="1"/>
</dbReference>
<evidence type="ECO:0000313" key="3">
    <source>
        <dbReference type="Proteomes" id="UP001430796"/>
    </source>
</evidence>
<comment type="caution">
    <text evidence="2">The sequence shown here is derived from an EMBL/GenBank/DDBJ whole genome shotgun (WGS) entry which is preliminary data.</text>
</comment>
<evidence type="ECO:0000259" key="1">
    <source>
        <dbReference type="Pfam" id="PF07007"/>
    </source>
</evidence>